<dbReference type="AlphaFoldDB" id="A0A9Q1E0E9"/>
<evidence type="ECO:0000259" key="3">
    <source>
        <dbReference type="Pfam" id="PF08945"/>
    </source>
</evidence>
<keyword evidence="2" id="KW-1133">Transmembrane helix</keyword>
<evidence type="ECO:0000313" key="5">
    <source>
        <dbReference type="Proteomes" id="UP001152803"/>
    </source>
</evidence>
<feature type="domain" description="Bcl-x interacting BH3" evidence="3">
    <location>
        <begin position="61"/>
        <end position="83"/>
    </location>
</feature>
<dbReference type="OrthoDB" id="8441539at2759"/>
<dbReference type="InterPro" id="IPR015040">
    <property type="entry name" value="Bcl-x_interacting_BH3_dom"/>
</dbReference>
<name>A0A9Q1E0E9_CONCO</name>
<keyword evidence="2" id="KW-0812">Transmembrane</keyword>
<dbReference type="EMBL" id="JAFJMO010000002">
    <property type="protein sequence ID" value="KAJ8285140.1"/>
    <property type="molecule type" value="Genomic_DNA"/>
</dbReference>
<organism evidence="4 5">
    <name type="scientific">Conger conger</name>
    <name type="common">Conger eel</name>
    <name type="synonym">Muraena conger</name>
    <dbReference type="NCBI Taxonomy" id="82655"/>
    <lineage>
        <taxon>Eukaryota</taxon>
        <taxon>Metazoa</taxon>
        <taxon>Chordata</taxon>
        <taxon>Craniata</taxon>
        <taxon>Vertebrata</taxon>
        <taxon>Euteleostomi</taxon>
        <taxon>Actinopterygii</taxon>
        <taxon>Neopterygii</taxon>
        <taxon>Teleostei</taxon>
        <taxon>Anguilliformes</taxon>
        <taxon>Congridae</taxon>
        <taxon>Conger</taxon>
    </lineage>
</organism>
<accession>A0A9Q1E0E9</accession>
<dbReference type="Pfam" id="PF08945">
    <property type="entry name" value="Bclx_interact"/>
    <property type="match status" value="1"/>
</dbReference>
<feature type="transmembrane region" description="Helical" evidence="2">
    <location>
        <begin position="89"/>
        <end position="112"/>
    </location>
</feature>
<gene>
    <name evidence="4" type="ORF">COCON_G00039900</name>
</gene>
<evidence type="ECO:0000313" key="4">
    <source>
        <dbReference type="EMBL" id="KAJ8285140.1"/>
    </source>
</evidence>
<evidence type="ECO:0000256" key="1">
    <source>
        <dbReference type="SAM" id="MobiDB-lite"/>
    </source>
</evidence>
<sequence>MTGNRLAQAPSPSGQSVSHAQQRSAPERQSVQYHEVRQGSRPGAPVTRPAPGGVPGPLGFMQPEQWVGQELKQIGDEMNQERHRGRRRWSWIGLPVCHWLGLLLGRLLQMLFRGR</sequence>
<proteinExistence type="predicted"/>
<evidence type="ECO:0000256" key="2">
    <source>
        <dbReference type="SAM" id="Phobius"/>
    </source>
</evidence>
<comment type="caution">
    <text evidence="4">The sequence shown here is derived from an EMBL/GenBank/DDBJ whole genome shotgun (WGS) entry which is preliminary data.</text>
</comment>
<keyword evidence="2" id="KW-0472">Membrane</keyword>
<feature type="compositionally biased region" description="Polar residues" evidence="1">
    <location>
        <begin position="1"/>
        <end position="32"/>
    </location>
</feature>
<protein>
    <recommendedName>
        <fullName evidence="3">Bcl-x interacting BH3 domain-containing protein</fullName>
    </recommendedName>
</protein>
<reference evidence="4" key="1">
    <citation type="journal article" date="2023" name="Science">
        <title>Genome structures resolve the early diversification of teleost fishes.</title>
        <authorList>
            <person name="Parey E."/>
            <person name="Louis A."/>
            <person name="Montfort J."/>
            <person name="Bouchez O."/>
            <person name="Roques C."/>
            <person name="Iampietro C."/>
            <person name="Lluch J."/>
            <person name="Castinel A."/>
            <person name="Donnadieu C."/>
            <person name="Desvignes T."/>
            <person name="Floi Bucao C."/>
            <person name="Jouanno E."/>
            <person name="Wen M."/>
            <person name="Mejri S."/>
            <person name="Dirks R."/>
            <person name="Jansen H."/>
            <person name="Henkel C."/>
            <person name="Chen W.J."/>
            <person name="Zahm M."/>
            <person name="Cabau C."/>
            <person name="Klopp C."/>
            <person name="Thompson A.W."/>
            <person name="Robinson-Rechavi M."/>
            <person name="Braasch I."/>
            <person name="Lecointre G."/>
            <person name="Bobe J."/>
            <person name="Postlethwait J.H."/>
            <person name="Berthelot C."/>
            <person name="Roest Crollius H."/>
            <person name="Guiguen Y."/>
        </authorList>
    </citation>
    <scope>NUCLEOTIDE SEQUENCE</scope>
    <source>
        <strain evidence="4">Concon-B</strain>
    </source>
</reference>
<keyword evidence="5" id="KW-1185">Reference proteome</keyword>
<feature type="region of interest" description="Disordered" evidence="1">
    <location>
        <begin position="1"/>
        <end position="59"/>
    </location>
</feature>
<dbReference type="Proteomes" id="UP001152803">
    <property type="component" value="Unassembled WGS sequence"/>
</dbReference>